<dbReference type="PROSITE" id="PS51257">
    <property type="entry name" value="PROKAR_LIPOPROTEIN"/>
    <property type="match status" value="1"/>
</dbReference>
<reference evidence="1 2" key="1">
    <citation type="journal article" date="2006" name="Int. J. Syst. Evol. Microbiol.">
        <title>Costertonia aggregata gen. nov., sp. nov., a mesophilic marine bacterium of the family Flavobacteriaceae, isolated from a mature biofilm.</title>
        <authorList>
            <person name="Kwon K.K."/>
            <person name="Lee Y.K."/>
            <person name="Lee H.K."/>
        </authorList>
    </citation>
    <scope>NUCLEOTIDE SEQUENCE [LARGE SCALE GENOMIC DNA]</scope>
    <source>
        <strain evidence="1 2">KCCM 42265</strain>
    </source>
</reference>
<dbReference type="RefSeq" id="WP_179242363.1">
    <property type="nucleotide sequence ID" value="NZ_CP058595.1"/>
</dbReference>
<dbReference type="Proteomes" id="UP000509302">
    <property type="component" value="Chromosome"/>
</dbReference>
<dbReference type="EMBL" id="CP058595">
    <property type="protein sequence ID" value="QLG46077.1"/>
    <property type="molecule type" value="Genomic_DNA"/>
</dbReference>
<dbReference type="KEGG" id="cagg:HYG79_12210"/>
<sequence length="343" mass="36367">MKKYINKIAIIGSALCIAYSCDTDEKVVDEILAQVGTGAVLRTIDEDNELVFNDETDAFDAGSAYTIVLEEQDEEGGALLESVEIFVNFDDNSEGGTDMSTTEVSLQTLAASDFTTGDRGLPQTTVSYTSDELIAATGIDESLVVGKDRFEFRMVLTLTNGEVYTNTDVGGPVSGGSYFSAPFEYFPVIACSITESLAGTHSYVATGIIPAPGGGGACSGGDLSGTVTWSETDDEGVYTSSDMGFGQFDDCYTGRGPATGEDIEIEWDCTNLSPDGEVYLKEGVVIPSDDDEDAEVTYSYTITNVSGADMTIEFANSAGDRGTVVLTREGNVDWPVIFTANND</sequence>
<organism evidence="1 2">
    <name type="scientific">Costertonia aggregata</name>
    <dbReference type="NCBI Taxonomy" id="343403"/>
    <lineage>
        <taxon>Bacteria</taxon>
        <taxon>Pseudomonadati</taxon>
        <taxon>Bacteroidota</taxon>
        <taxon>Flavobacteriia</taxon>
        <taxon>Flavobacteriales</taxon>
        <taxon>Flavobacteriaceae</taxon>
        <taxon>Costertonia</taxon>
    </lineage>
</organism>
<gene>
    <name evidence="1" type="ORF">HYG79_12210</name>
</gene>
<protein>
    <submittedName>
        <fullName evidence="1">Uncharacterized protein</fullName>
    </submittedName>
</protein>
<accession>A0A7H9ARP4</accession>
<name>A0A7H9ARP4_9FLAO</name>
<proteinExistence type="predicted"/>
<evidence type="ECO:0000313" key="1">
    <source>
        <dbReference type="EMBL" id="QLG46077.1"/>
    </source>
</evidence>
<keyword evidence="2" id="KW-1185">Reference proteome</keyword>
<dbReference type="AlphaFoldDB" id="A0A7H9ARP4"/>
<evidence type="ECO:0000313" key="2">
    <source>
        <dbReference type="Proteomes" id="UP000509302"/>
    </source>
</evidence>